<dbReference type="GO" id="GO:0008720">
    <property type="term" value="F:D-lactate dehydrogenase (NAD+) activity"/>
    <property type="evidence" value="ECO:0007669"/>
    <property type="project" value="TreeGrafter"/>
</dbReference>
<keyword evidence="3" id="KW-0560">Oxidoreductase</keyword>
<protein>
    <submittedName>
        <fullName evidence="5">FAD-dependent oxidoreductase</fullName>
    </submittedName>
</protein>
<dbReference type="SUPFAM" id="SSF56176">
    <property type="entry name" value="FAD-binding/transporter-associated domain-like"/>
    <property type="match status" value="1"/>
</dbReference>
<dbReference type="GO" id="GO:0071949">
    <property type="term" value="F:FAD binding"/>
    <property type="evidence" value="ECO:0007669"/>
    <property type="project" value="InterPro"/>
</dbReference>
<dbReference type="Gene3D" id="3.30.43.10">
    <property type="entry name" value="Uridine Diphospho-n-acetylenolpyruvylglucosamine Reductase, domain 2"/>
    <property type="match status" value="1"/>
</dbReference>
<sequence length="507" mass="54880">MSEDAIRRFLREAAEEIGEQWVETASDTVEMYAASELPSGNICPAGIVFPGDADEVSSIVRLASRCQVPIHPISTGKNLGLGAAVAPRPGVILLDLGRRMNRILEFDPVLRYVVVEPGVTYEALHEFLVDQGDTLMCDTTSGPPSGSPLGNTLDKGGGYTPGADHFGNCCGIEAVLGDGRILRTGDGAVSGSKTWHLSRYGLGPVMDGLFLQSNFGVVTRMGIWLMRRPDIIESFFFMYPNDDDIGDITDIGRELRLDGVVPTAIKATSDLYALSSQIPYPAGVSTGPIPQEVRRELHREHDLGAWVVSGAIYGSNTNHVRSTLQHVKNRLQIRSDVKYVPHGEAAERPELKIHIDTYSGRPTGEEVAMTNWRGGGIVSLTPATPMIGDVAKSHARMSRAILTEHGIDTCIDYIFAGRVARGLHSILFDPTNGAECERVASAAQQLRAAYRDVGYPVGRVPVDGQEDEMSHRDRVFRDVASNVKAVFDPGGVLSPGRYGIDVPTSMD</sequence>
<dbReference type="InterPro" id="IPR016167">
    <property type="entry name" value="FAD-bd_PCMH_sub1"/>
</dbReference>
<proteinExistence type="predicted"/>
<evidence type="ECO:0000313" key="5">
    <source>
        <dbReference type="EMBL" id="MBA0124275.1"/>
    </source>
</evidence>
<dbReference type="EMBL" id="JACCKD010000001">
    <property type="protein sequence ID" value="MBA0124275.1"/>
    <property type="molecule type" value="Genomic_DNA"/>
</dbReference>
<feature type="domain" description="FAD-binding PCMH-type" evidence="4">
    <location>
        <begin position="40"/>
        <end position="228"/>
    </location>
</feature>
<reference evidence="5 6" key="1">
    <citation type="submission" date="2020-07" db="EMBL/GenBank/DDBJ databases">
        <title>Genome of Haloechinothrix sp.</title>
        <authorList>
            <person name="Tang S.-K."/>
            <person name="Yang L."/>
            <person name="Zhu W.-Y."/>
        </authorList>
    </citation>
    <scope>NUCLEOTIDE SEQUENCE [LARGE SCALE GENOMIC DNA]</scope>
    <source>
        <strain evidence="5 6">YIM 98757</strain>
    </source>
</reference>
<name>A0A838A648_9PSEU</name>
<dbReference type="InterPro" id="IPR006094">
    <property type="entry name" value="Oxid_FAD_bind_N"/>
</dbReference>
<evidence type="ECO:0000256" key="2">
    <source>
        <dbReference type="ARBA" id="ARBA00022827"/>
    </source>
</evidence>
<evidence type="ECO:0000313" key="6">
    <source>
        <dbReference type="Proteomes" id="UP000582974"/>
    </source>
</evidence>
<dbReference type="GO" id="GO:1903457">
    <property type="term" value="P:lactate catabolic process"/>
    <property type="evidence" value="ECO:0007669"/>
    <property type="project" value="TreeGrafter"/>
</dbReference>
<dbReference type="PROSITE" id="PS51387">
    <property type="entry name" value="FAD_PCMH"/>
    <property type="match status" value="1"/>
</dbReference>
<evidence type="ECO:0000256" key="3">
    <source>
        <dbReference type="ARBA" id="ARBA00023002"/>
    </source>
</evidence>
<dbReference type="PANTHER" id="PTHR11748">
    <property type="entry name" value="D-LACTATE DEHYDROGENASE"/>
    <property type="match status" value="1"/>
</dbReference>
<keyword evidence="2" id="KW-0274">FAD</keyword>
<dbReference type="Gene3D" id="3.30.465.10">
    <property type="match status" value="1"/>
</dbReference>
<comment type="caution">
    <text evidence="5">The sequence shown here is derived from an EMBL/GenBank/DDBJ whole genome shotgun (WGS) entry which is preliminary data.</text>
</comment>
<dbReference type="Gene3D" id="3.40.462.10">
    <property type="entry name" value="FAD-linked oxidases, C-terminal domain"/>
    <property type="match status" value="1"/>
</dbReference>
<dbReference type="Pfam" id="PF01565">
    <property type="entry name" value="FAD_binding_4"/>
    <property type="match status" value="1"/>
</dbReference>
<dbReference type="SUPFAM" id="SSF55103">
    <property type="entry name" value="FAD-linked oxidases, C-terminal domain"/>
    <property type="match status" value="1"/>
</dbReference>
<dbReference type="Gene3D" id="1.10.45.10">
    <property type="entry name" value="Vanillyl-alcohol Oxidase, Chain A, domain 4"/>
    <property type="match status" value="1"/>
</dbReference>
<dbReference type="GO" id="GO:0004458">
    <property type="term" value="F:D-lactate dehydrogenase (cytochrome) activity"/>
    <property type="evidence" value="ECO:0007669"/>
    <property type="project" value="TreeGrafter"/>
</dbReference>
<evidence type="ECO:0000259" key="4">
    <source>
        <dbReference type="PROSITE" id="PS51387"/>
    </source>
</evidence>
<dbReference type="InterPro" id="IPR016169">
    <property type="entry name" value="FAD-bd_PCMH_sub2"/>
</dbReference>
<dbReference type="InterPro" id="IPR016170">
    <property type="entry name" value="Cytok_DH_C_sf"/>
</dbReference>
<dbReference type="AlphaFoldDB" id="A0A838A648"/>
<dbReference type="InterPro" id="IPR016164">
    <property type="entry name" value="FAD-linked_Oxase-like_C"/>
</dbReference>
<dbReference type="InterPro" id="IPR036318">
    <property type="entry name" value="FAD-bd_PCMH-like_sf"/>
</dbReference>
<keyword evidence="1" id="KW-0285">Flavoprotein</keyword>
<accession>A0A838A648</accession>
<organism evidence="5 6">
    <name type="scientific">Haloechinothrix aidingensis</name>
    <dbReference type="NCBI Taxonomy" id="2752311"/>
    <lineage>
        <taxon>Bacteria</taxon>
        <taxon>Bacillati</taxon>
        <taxon>Actinomycetota</taxon>
        <taxon>Actinomycetes</taxon>
        <taxon>Pseudonocardiales</taxon>
        <taxon>Pseudonocardiaceae</taxon>
        <taxon>Haloechinothrix</taxon>
    </lineage>
</organism>
<keyword evidence="6" id="KW-1185">Reference proteome</keyword>
<dbReference type="Proteomes" id="UP000582974">
    <property type="component" value="Unassembled WGS sequence"/>
</dbReference>
<evidence type="ECO:0000256" key="1">
    <source>
        <dbReference type="ARBA" id="ARBA00022630"/>
    </source>
</evidence>
<dbReference type="InterPro" id="IPR016166">
    <property type="entry name" value="FAD-bd_PCMH"/>
</dbReference>
<dbReference type="PANTHER" id="PTHR11748:SF114">
    <property type="entry name" value="ARYL-ALCOHOL OXIDASE VANILLYL-ALCOHOL OXIDASE (AFU_ORTHOLOGUE AFUA_3G09500)-RELATED"/>
    <property type="match status" value="1"/>
</dbReference>
<dbReference type="InterPro" id="IPR016171">
    <property type="entry name" value="Vanillyl_alc_oxidase_C-sub2"/>
</dbReference>
<gene>
    <name evidence="5" type="ORF">H0B56_01830</name>
</gene>